<dbReference type="AlphaFoldDB" id="A0A5B0RYI2"/>
<gene>
    <name evidence="3" type="ORF">PGTUg99_019904</name>
</gene>
<feature type="region of interest" description="Disordered" evidence="1">
    <location>
        <begin position="1"/>
        <end position="24"/>
    </location>
</feature>
<dbReference type="EMBL" id="VDEP01000109">
    <property type="protein sequence ID" value="KAA1130448.1"/>
    <property type="molecule type" value="Genomic_DNA"/>
</dbReference>
<protein>
    <submittedName>
        <fullName evidence="3">Uncharacterized protein</fullName>
    </submittedName>
</protein>
<dbReference type="Proteomes" id="UP000325313">
    <property type="component" value="Unassembled WGS sequence"/>
</dbReference>
<feature type="transmembrane region" description="Helical" evidence="2">
    <location>
        <begin position="31"/>
        <end position="48"/>
    </location>
</feature>
<feature type="compositionally biased region" description="Basic and acidic residues" evidence="1">
    <location>
        <begin position="91"/>
        <end position="107"/>
    </location>
</feature>
<name>A0A5B0RYI2_PUCGR</name>
<evidence type="ECO:0000256" key="2">
    <source>
        <dbReference type="SAM" id="Phobius"/>
    </source>
</evidence>
<organism evidence="3 4">
    <name type="scientific">Puccinia graminis f. sp. tritici</name>
    <dbReference type="NCBI Taxonomy" id="56615"/>
    <lineage>
        <taxon>Eukaryota</taxon>
        <taxon>Fungi</taxon>
        <taxon>Dikarya</taxon>
        <taxon>Basidiomycota</taxon>
        <taxon>Pucciniomycotina</taxon>
        <taxon>Pucciniomycetes</taxon>
        <taxon>Pucciniales</taxon>
        <taxon>Pucciniaceae</taxon>
        <taxon>Puccinia</taxon>
    </lineage>
</organism>
<evidence type="ECO:0000313" key="4">
    <source>
        <dbReference type="Proteomes" id="UP000325313"/>
    </source>
</evidence>
<keyword evidence="2" id="KW-1133">Transmembrane helix</keyword>
<evidence type="ECO:0000313" key="3">
    <source>
        <dbReference type="EMBL" id="KAA1130448.1"/>
    </source>
</evidence>
<reference evidence="3 4" key="1">
    <citation type="submission" date="2019-05" db="EMBL/GenBank/DDBJ databases">
        <title>Emergence of the Ug99 lineage of the wheat stem rust pathogen through somatic hybridization.</title>
        <authorList>
            <person name="Li F."/>
            <person name="Upadhyaya N.M."/>
            <person name="Sperschneider J."/>
            <person name="Matny O."/>
            <person name="Nguyen-Phuc H."/>
            <person name="Mago R."/>
            <person name="Raley C."/>
            <person name="Miller M.E."/>
            <person name="Silverstein K.A.T."/>
            <person name="Henningsen E."/>
            <person name="Hirsch C.D."/>
            <person name="Visser B."/>
            <person name="Pretorius Z.A."/>
            <person name="Steffenson B.J."/>
            <person name="Schwessinger B."/>
            <person name="Dodds P.N."/>
            <person name="Figueroa M."/>
        </authorList>
    </citation>
    <scope>NUCLEOTIDE SEQUENCE [LARGE SCALE GENOMIC DNA]</scope>
    <source>
        <strain evidence="3 4">Ug99</strain>
    </source>
</reference>
<proteinExistence type="predicted"/>
<keyword evidence="2" id="KW-0472">Membrane</keyword>
<feature type="compositionally biased region" description="Pro residues" evidence="1">
    <location>
        <begin position="148"/>
        <end position="160"/>
    </location>
</feature>
<keyword evidence="2" id="KW-0812">Transmembrane</keyword>
<accession>A0A5B0RYI2</accession>
<comment type="caution">
    <text evidence="3">The sequence shown here is derived from an EMBL/GenBank/DDBJ whole genome shotgun (WGS) entry which is preliminary data.</text>
</comment>
<evidence type="ECO:0000256" key="1">
    <source>
        <dbReference type="SAM" id="MobiDB-lite"/>
    </source>
</evidence>
<sequence length="189" mass="21340">MSRTSNLEFVRDPNLTLQDPPGTPQAPQEVVFWRFLAFFVGSFVFFVGSSSDRLRTLGTHPGPSERRRITRIRPLNAQRPPRTPPSPSTTPDRRRTTRIDSDRRRTTQGDPPRPRTLPKAPEALRSPPEAPAAQRSAPGRPSATLEPQRPPQRPPRPPNDLPERPRALKRPSRAPHSPQNPRIEGVEDF</sequence>
<feature type="region of interest" description="Disordered" evidence="1">
    <location>
        <begin position="56"/>
        <end position="189"/>
    </location>
</feature>